<evidence type="ECO:0000256" key="1">
    <source>
        <dbReference type="SAM" id="Phobius"/>
    </source>
</evidence>
<accession>A0A9X0DLK5</accession>
<comment type="caution">
    <text evidence="2">The sequence shown here is derived from an EMBL/GenBank/DDBJ whole genome shotgun (WGS) entry which is preliminary data.</text>
</comment>
<protein>
    <submittedName>
        <fullName evidence="2">Uncharacterized protein</fullName>
    </submittedName>
</protein>
<sequence>MHFPALLADQRLTQLQHFNNSQYSSNCKATYTSPIQISCVILIVLGMLAKAAFAVESLDWMDYTIICILTGIWYSRRRPTTYVVL</sequence>
<keyword evidence="1" id="KW-1133">Transmembrane helix</keyword>
<keyword evidence="1" id="KW-0812">Transmembrane</keyword>
<organism evidence="2 3">
    <name type="scientific">Sclerotinia nivalis</name>
    <dbReference type="NCBI Taxonomy" id="352851"/>
    <lineage>
        <taxon>Eukaryota</taxon>
        <taxon>Fungi</taxon>
        <taxon>Dikarya</taxon>
        <taxon>Ascomycota</taxon>
        <taxon>Pezizomycotina</taxon>
        <taxon>Leotiomycetes</taxon>
        <taxon>Helotiales</taxon>
        <taxon>Sclerotiniaceae</taxon>
        <taxon>Sclerotinia</taxon>
    </lineage>
</organism>
<dbReference type="EMBL" id="JAPEIS010000004">
    <property type="protein sequence ID" value="KAJ8066750.1"/>
    <property type="molecule type" value="Genomic_DNA"/>
</dbReference>
<proteinExistence type="predicted"/>
<reference evidence="2" key="1">
    <citation type="submission" date="2022-11" db="EMBL/GenBank/DDBJ databases">
        <title>Genome Resource of Sclerotinia nivalis Strain SnTB1, a Plant Pathogen Isolated from American Ginseng.</title>
        <authorList>
            <person name="Fan S."/>
        </authorList>
    </citation>
    <scope>NUCLEOTIDE SEQUENCE</scope>
    <source>
        <strain evidence="2">SnTB1</strain>
    </source>
</reference>
<keyword evidence="3" id="KW-1185">Reference proteome</keyword>
<evidence type="ECO:0000313" key="3">
    <source>
        <dbReference type="Proteomes" id="UP001152300"/>
    </source>
</evidence>
<name>A0A9X0DLK5_9HELO</name>
<dbReference type="Proteomes" id="UP001152300">
    <property type="component" value="Unassembled WGS sequence"/>
</dbReference>
<evidence type="ECO:0000313" key="2">
    <source>
        <dbReference type="EMBL" id="KAJ8066750.1"/>
    </source>
</evidence>
<keyword evidence="1" id="KW-0472">Membrane</keyword>
<dbReference type="OrthoDB" id="3460023at2759"/>
<feature type="transmembrane region" description="Helical" evidence="1">
    <location>
        <begin position="35"/>
        <end position="53"/>
    </location>
</feature>
<dbReference type="AlphaFoldDB" id="A0A9X0DLK5"/>
<gene>
    <name evidence="2" type="ORF">OCU04_004140</name>
</gene>